<dbReference type="SUPFAM" id="SSF52540">
    <property type="entry name" value="P-loop containing nucleoside triphosphate hydrolases"/>
    <property type="match status" value="1"/>
</dbReference>
<reference evidence="1 2" key="1">
    <citation type="submission" date="2021-01" db="EMBL/GenBank/DDBJ databases">
        <title>Whole genome shotgun sequence of Actinoplanes humidus NBRC 14915.</title>
        <authorList>
            <person name="Komaki H."/>
            <person name="Tamura T."/>
        </authorList>
    </citation>
    <scope>NUCLEOTIDE SEQUENCE [LARGE SCALE GENOMIC DNA]</scope>
    <source>
        <strain evidence="1 2">NBRC 14915</strain>
    </source>
</reference>
<dbReference type="EMBL" id="BOMN01000054">
    <property type="protein sequence ID" value="GIE21168.1"/>
    <property type="molecule type" value="Genomic_DNA"/>
</dbReference>
<name>A0ABQ3ZRH3_9ACTN</name>
<sequence>MTRVLVTGMSGAGKTTLLGELARRGVTTVDTDYDGWELPDGTWDEPRMTALLAEPGHVVVSGTVSNQGRFYDRFDEVVLLSAPLDVLLERVARRTNDPYGRTAAQQAEIKRYVAEVEPLLRRGATLELDGRRTVADLADTVERLLGSPRSR</sequence>
<dbReference type="Gene3D" id="3.40.50.300">
    <property type="entry name" value="P-loop containing nucleotide triphosphate hydrolases"/>
    <property type="match status" value="1"/>
</dbReference>
<dbReference type="InterPro" id="IPR027417">
    <property type="entry name" value="P-loop_NTPase"/>
</dbReference>
<gene>
    <name evidence="1" type="ORF">Ahu01nite_042700</name>
</gene>
<dbReference type="RefSeq" id="WP_239159022.1">
    <property type="nucleotide sequence ID" value="NZ_BAAATV010000010.1"/>
</dbReference>
<evidence type="ECO:0000313" key="2">
    <source>
        <dbReference type="Proteomes" id="UP000603200"/>
    </source>
</evidence>
<evidence type="ECO:0008006" key="3">
    <source>
        <dbReference type="Google" id="ProtNLM"/>
    </source>
</evidence>
<dbReference type="Pfam" id="PF13238">
    <property type="entry name" value="AAA_18"/>
    <property type="match status" value="1"/>
</dbReference>
<protein>
    <recommendedName>
        <fullName evidence="3">Shikimate kinase</fullName>
    </recommendedName>
</protein>
<evidence type="ECO:0000313" key="1">
    <source>
        <dbReference type="EMBL" id="GIE21168.1"/>
    </source>
</evidence>
<dbReference type="Proteomes" id="UP000603200">
    <property type="component" value="Unassembled WGS sequence"/>
</dbReference>
<proteinExistence type="predicted"/>
<accession>A0ABQ3ZRH3</accession>
<keyword evidence="2" id="KW-1185">Reference proteome</keyword>
<comment type="caution">
    <text evidence="1">The sequence shown here is derived from an EMBL/GenBank/DDBJ whole genome shotgun (WGS) entry which is preliminary data.</text>
</comment>
<organism evidence="1 2">
    <name type="scientific">Winogradskya humida</name>
    <dbReference type="NCBI Taxonomy" id="113566"/>
    <lineage>
        <taxon>Bacteria</taxon>
        <taxon>Bacillati</taxon>
        <taxon>Actinomycetota</taxon>
        <taxon>Actinomycetes</taxon>
        <taxon>Micromonosporales</taxon>
        <taxon>Micromonosporaceae</taxon>
        <taxon>Winogradskya</taxon>
    </lineage>
</organism>